<comment type="catalytic activity">
    <reaction evidence="11">
        <text>a 4-hydroxy-3-(all-trans-polyprenyl)benzoate + 2 reduced [2Fe-2S]-[ferredoxin] + O2 + 2 H(+) = a 3,4-dihydroxy-5-(all-trans-polyprenyl)benzoate + 2 oxidized [2Fe-2S]-[ferredoxin] + H2O</text>
        <dbReference type="Rhea" id="RHEA:81195"/>
        <dbReference type="Rhea" id="RHEA-COMP:9514"/>
        <dbReference type="Rhea" id="RHEA-COMP:10000"/>
        <dbReference type="Rhea" id="RHEA-COMP:10001"/>
        <dbReference type="Rhea" id="RHEA-COMP:10930"/>
        <dbReference type="ChEBI" id="CHEBI:15377"/>
        <dbReference type="ChEBI" id="CHEBI:15378"/>
        <dbReference type="ChEBI" id="CHEBI:15379"/>
        <dbReference type="ChEBI" id="CHEBI:33737"/>
        <dbReference type="ChEBI" id="CHEBI:33738"/>
        <dbReference type="ChEBI" id="CHEBI:64694"/>
        <dbReference type="ChEBI" id="CHEBI:78396"/>
        <dbReference type="EC" id="1.14.15.45"/>
    </reaction>
</comment>
<dbReference type="GO" id="GO:0016712">
    <property type="term" value="F:oxidoreductase activity, acting on paired donors, with incorporation or reduction of molecular oxygen, reduced flavin or flavoprotein as one donor, and incorporation of one atom of oxygen"/>
    <property type="evidence" value="ECO:0007669"/>
    <property type="project" value="UniProtKB-UniRule"/>
</dbReference>
<dbReference type="EMBL" id="JASBNA010000012">
    <property type="protein sequence ID" value="KAK7687713.1"/>
    <property type="molecule type" value="Genomic_DNA"/>
</dbReference>
<dbReference type="AlphaFoldDB" id="A0AAW0G1U4"/>
<name>A0AAW0G1U4_9APHY</name>
<dbReference type="GO" id="GO:0071949">
    <property type="term" value="F:FAD binding"/>
    <property type="evidence" value="ECO:0007669"/>
    <property type="project" value="InterPro"/>
</dbReference>
<evidence type="ECO:0000256" key="2">
    <source>
        <dbReference type="ARBA" id="ARBA00005349"/>
    </source>
</evidence>
<evidence type="ECO:0000256" key="5">
    <source>
        <dbReference type="ARBA" id="ARBA00022792"/>
    </source>
</evidence>
<dbReference type="EC" id="1.14.15.45" evidence="11"/>
<keyword evidence="4 11" id="KW-0831">Ubiquinone biosynthesis</keyword>
<comment type="pathway">
    <text evidence="11">Cofactor biosynthesis; ubiquinone biosynthesis.</text>
</comment>
<comment type="catalytic activity">
    <reaction evidence="11">
        <text>a 2-methoxy-6-(all-trans-polyprenyl)phenol + 2 reduced [2Fe-2S]-[ferredoxin] + O2 + 2 H(+) = a 2-methoxy-6-(all-trans-polyprenyl)benzene-1,4-diol + 2 oxidized [2Fe-2S]-[ferredoxin] + H2O</text>
        <dbReference type="Rhea" id="RHEA:81183"/>
        <dbReference type="Rhea" id="RHEA-COMP:9551"/>
        <dbReference type="Rhea" id="RHEA-COMP:10000"/>
        <dbReference type="Rhea" id="RHEA-COMP:10001"/>
        <dbReference type="Rhea" id="RHEA-COMP:10858"/>
        <dbReference type="ChEBI" id="CHEBI:15377"/>
        <dbReference type="ChEBI" id="CHEBI:15378"/>
        <dbReference type="ChEBI" id="CHEBI:15379"/>
        <dbReference type="ChEBI" id="CHEBI:33737"/>
        <dbReference type="ChEBI" id="CHEBI:33738"/>
        <dbReference type="ChEBI" id="CHEBI:62731"/>
        <dbReference type="ChEBI" id="CHEBI:84166"/>
        <dbReference type="EC" id="1.14.15.46"/>
    </reaction>
</comment>
<dbReference type="InterPro" id="IPR000689">
    <property type="entry name" value="UbQ_mOase_COQ6"/>
</dbReference>
<comment type="subunit">
    <text evidence="11">Component of a multi-subunit COQ enzyme complex, composed of at least COQ3, COQ4, COQ5, COQ6, COQ7 and COQ9.</text>
</comment>
<evidence type="ECO:0000256" key="7">
    <source>
        <dbReference type="ARBA" id="ARBA00023002"/>
    </source>
</evidence>
<dbReference type="GO" id="GO:0031314">
    <property type="term" value="C:extrinsic component of mitochondrial inner membrane"/>
    <property type="evidence" value="ECO:0007669"/>
    <property type="project" value="UniProtKB-UniRule"/>
</dbReference>
<feature type="domain" description="FAD-binding" evidence="12">
    <location>
        <begin position="402"/>
        <end position="443"/>
    </location>
</feature>
<sequence>MLSTSNSRTALRQLQRSRCLLKRLVHNSIVPEHCDVLVVGGGPAGLAFAAALGSSHRVQESLRVVLVEASDLSKVKQWSLPEGYSNRVSSITNASRGFLRDIGAWSHVEESRTRPVEEMQVWDGISDARVAFSASELLSSQPISELSRLTENLNLQRALLHRIACLPSIEIMDKVKVQSIVQDNQDGSDWPLVHLSDGRVIRTRLLVGADGPNSPVRSYAGIKSYGWAYDTHAIVGTLYHTPRGPYSPPNTTAYQRFLPTGPIAFLPLSETASSMVWSTKPSLAAALKAVESSVLVAMINAAFRLPEVSIRYLHSRILEAQESGSPLTLDELREELAFREQSHSIDSHSAFSSLMSSEEASGIPPEGADSLPPPITSIQPGTIASFPLRLSHAESYVGEGKGARTVLVGDAAHTIHPLAGQGLNLGLADAEALAECIDQAVAGGLDIGSHTALLSYPRNRYFENHKMLSAVDKLHKLYSTTAEPVVWARSVGLEVVNELDTVKTALMMSAGSHRTNVSQTGWELAARGVGSISQNLHSARMLGEGVAGMVGASVQQLFKQATTPRQ</sequence>
<dbReference type="InterPro" id="IPR010971">
    <property type="entry name" value="UbiH/COQ6"/>
</dbReference>
<dbReference type="Pfam" id="PF01494">
    <property type="entry name" value="FAD_binding_3"/>
    <property type="match status" value="2"/>
</dbReference>
<comment type="caution">
    <text evidence="13">The sequence shown here is derived from an EMBL/GenBank/DDBJ whole genome shotgun (WGS) entry which is preliminary data.</text>
</comment>
<reference evidence="13 14" key="1">
    <citation type="submission" date="2022-09" db="EMBL/GenBank/DDBJ databases">
        <authorList>
            <person name="Palmer J.M."/>
        </authorList>
    </citation>
    <scope>NUCLEOTIDE SEQUENCE [LARGE SCALE GENOMIC DNA]</scope>
    <source>
        <strain evidence="13 14">DSM 7382</strain>
    </source>
</reference>
<dbReference type="Gene3D" id="3.50.50.60">
    <property type="entry name" value="FAD/NAD(P)-binding domain"/>
    <property type="match status" value="2"/>
</dbReference>
<accession>A0AAW0G1U4</accession>
<dbReference type="GO" id="GO:0120538">
    <property type="term" value="F:2-methoxy-6-polyprenolphenol 4-hydroxylase activity"/>
    <property type="evidence" value="ECO:0007669"/>
    <property type="project" value="UniProtKB-EC"/>
</dbReference>
<evidence type="ECO:0000256" key="4">
    <source>
        <dbReference type="ARBA" id="ARBA00022688"/>
    </source>
</evidence>
<dbReference type="PROSITE" id="PS01304">
    <property type="entry name" value="UBIH"/>
    <property type="match status" value="1"/>
</dbReference>
<keyword evidence="6 11" id="KW-0274">FAD</keyword>
<evidence type="ECO:0000259" key="12">
    <source>
        <dbReference type="Pfam" id="PF01494"/>
    </source>
</evidence>
<dbReference type="NCBIfam" id="TIGR01988">
    <property type="entry name" value="Ubi-OHases"/>
    <property type="match status" value="1"/>
</dbReference>
<dbReference type="InterPro" id="IPR002938">
    <property type="entry name" value="FAD-bd"/>
</dbReference>
<keyword evidence="3 11" id="KW-0285">Flavoprotein</keyword>
<keyword evidence="8 11" id="KW-0503">Monooxygenase</keyword>
<dbReference type="Proteomes" id="UP001385951">
    <property type="component" value="Unassembled WGS sequence"/>
</dbReference>
<keyword evidence="7 11" id="KW-0560">Oxidoreductase</keyword>
<evidence type="ECO:0000313" key="14">
    <source>
        <dbReference type="Proteomes" id="UP001385951"/>
    </source>
</evidence>
<evidence type="ECO:0000256" key="11">
    <source>
        <dbReference type="HAMAP-Rule" id="MF_03193"/>
    </source>
</evidence>
<comment type="cofactor">
    <cofactor evidence="1 11">
        <name>FAD</name>
        <dbReference type="ChEBI" id="CHEBI:57692"/>
    </cofactor>
</comment>
<gene>
    <name evidence="11" type="primary">COQ6</name>
    <name evidence="13" type="ORF">QCA50_008929</name>
</gene>
<organism evidence="13 14">
    <name type="scientific">Cerrena zonata</name>
    <dbReference type="NCBI Taxonomy" id="2478898"/>
    <lineage>
        <taxon>Eukaryota</taxon>
        <taxon>Fungi</taxon>
        <taxon>Dikarya</taxon>
        <taxon>Basidiomycota</taxon>
        <taxon>Agaricomycotina</taxon>
        <taxon>Agaricomycetes</taxon>
        <taxon>Polyporales</taxon>
        <taxon>Cerrenaceae</taxon>
        <taxon>Cerrena</taxon>
    </lineage>
</organism>
<evidence type="ECO:0000256" key="6">
    <source>
        <dbReference type="ARBA" id="ARBA00022827"/>
    </source>
</evidence>
<evidence type="ECO:0000256" key="8">
    <source>
        <dbReference type="ARBA" id="ARBA00023033"/>
    </source>
</evidence>
<keyword evidence="9 11" id="KW-0496">Mitochondrion</keyword>
<dbReference type="InterPro" id="IPR018168">
    <property type="entry name" value="Ubi_Hdrlase_CS"/>
</dbReference>
<dbReference type="FunFam" id="3.50.50.60:FF:000021">
    <property type="entry name" value="Ubiquinone biosynthesis monooxygenase COQ6"/>
    <property type="match status" value="1"/>
</dbReference>
<dbReference type="HAMAP" id="MF_03193">
    <property type="entry name" value="COQ6_monooxygenase"/>
    <property type="match status" value="1"/>
</dbReference>
<dbReference type="EC" id="1.14.15.46" evidence="11"/>
<proteinExistence type="inferred from homology"/>
<dbReference type="SUPFAM" id="SSF51905">
    <property type="entry name" value="FAD/NAD(P)-binding domain"/>
    <property type="match status" value="1"/>
</dbReference>
<evidence type="ECO:0000256" key="9">
    <source>
        <dbReference type="ARBA" id="ARBA00023128"/>
    </source>
</evidence>
<evidence type="ECO:0000256" key="1">
    <source>
        <dbReference type="ARBA" id="ARBA00001974"/>
    </source>
</evidence>
<dbReference type="PANTHER" id="PTHR43876">
    <property type="entry name" value="UBIQUINONE BIOSYNTHESIS MONOOXYGENASE COQ6, MITOCHONDRIAL"/>
    <property type="match status" value="1"/>
</dbReference>
<evidence type="ECO:0000313" key="13">
    <source>
        <dbReference type="EMBL" id="KAK7687713.1"/>
    </source>
</evidence>
<protein>
    <recommendedName>
        <fullName evidence="11">Ubiquinone biosynthesis monooxygenase COQ6, mitochondrial</fullName>
        <ecNumber evidence="11">1.14.15.45</ecNumber>
    </recommendedName>
    <alternativeName>
        <fullName evidence="11">2-methoxy-6-polyprenolphenol 4-hydroxylase</fullName>
        <ecNumber evidence="11">1.14.15.46</ecNumber>
    </alternativeName>
</protein>
<dbReference type="InterPro" id="IPR036188">
    <property type="entry name" value="FAD/NAD-bd_sf"/>
</dbReference>
<keyword evidence="10 11" id="KW-0472">Membrane</keyword>
<feature type="domain" description="FAD-binding" evidence="12">
    <location>
        <begin position="34"/>
        <end position="303"/>
    </location>
</feature>
<comment type="similarity">
    <text evidence="2 11">Belongs to the UbiH/COQ6 family.</text>
</comment>
<keyword evidence="14" id="KW-1185">Reference proteome</keyword>
<keyword evidence="5 11" id="KW-0999">Mitochondrion inner membrane</keyword>
<dbReference type="InterPro" id="IPR051205">
    <property type="entry name" value="UbiH/COQ6_monooxygenase"/>
</dbReference>
<dbReference type="PRINTS" id="PR00420">
    <property type="entry name" value="RNGMNOXGNASE"/>
</dbReference>
<comment type="function">
    <text evidence="11">FAD-dependent monooxygenase required for two non-consecutive steps during ubiquinone biosynthesis. Required for the C5-ring hydroxylation during ubiquinone biosynthesis by catalyzing the hydroxylation of 4-hydroxy-3-(all-trans-polyprenyl)benzoic acid to 3,4-dihydroxy-5-(all-trans-polyprenyl)benzoic acid. Also acts downstream of coq4, for the C1-hydroxylation during ubiquinone biosynthesis by catalyzing the hydroxylation of 2-methoxy-6-(all-trans-polyprenyl)phenol to 2-methoxy-6-(all-trans-polyprenyl)benzene-1,4-diol. The electrons required for the hydroxylation reaction are funneled indirectly to coq6 from NADPH via a ferredoxin/ferredoxin reductase system.</text>
</comment>
<evidence type="ECO:0000256" key="10">
    <source>
        <dbReference type="ARBA" id="ARBA00023136"/>
    </source>
</evidence>
<comment type="subcellular location">
    <subcellularLocation>
        <location evidence="11">Mitochondrion inner membrane</location>
        <topology evidence="11">Peripheral membrane protein</topology>
        <orientation evidence="11">Matrix side</orientation>
    </subcellularLocation>
</comment>
<dbReference type="GO" id="GO:0106364">
    <property type="term" value="F:4-hydroxy-3-all-trans-polyprenylbenzoate oxygenase activity"/>
    <property type="evidence" value="ECO:0007669"/>
    <property type="project" value="UniProtKB-EC"/>
</dbReference>
<dbReference type="PANTHER" id="PTHR43876:SF7">
    <property type="entry name" value="UBIQUINONE BIOSYNTHESIS MONOOXYGENASE COQ6, MITOCHONDRIAL"/>
    <property type="match status" value="1"/>
</dbReference>
<evidence type="ECO:0000256" key="3">
    <source>
        <dbReference type="ARBA" id="ARBA00022630"/>
    </source>
</evidence>